<dbReference type="AlphaFoldDB" id="A0A6A6IVP8"/>
<feature type="compositionally biased region" description="Low complexity" evidence="1">
    <location>
        <begin position="100"/>
        <end position="114"/>
    </location>
</feature>
<evidence type="ECO:0000256" key="1">
    <source>
        <dbReference type="SAM" id="MobiDB-lite"/>
    </source>
</evidence>
<name>A0A6A6IVP8_9PLEO</name>
<proteinExistence type="predicted"/>
<dbReference type="GeneID" id="54573169"/>
<evidence type="ECO:0000313" key="3">
    <source>
        <dbReference type="EMBL" id="KAF2254631.1"/>
    </source>
</evidence>
<feature type="region of interest" description="Disordered" evidence="1">
    <location>
        <begin position="369"/>
        <end position="390"/>
    </location>
</feature>
<organism evidence="3 4">
    <name type="scientific">Trematosphaeria pertusa</name>
    <dbReference type="NCBI Taxonomy" id="390896"/>
    <lineage>
        <taxon>Eukaryota</taxon>
        <taxon>Fungi</taxon>
        <taxon>Dikarya</taxon>
        <taxon>Ascomycota</taxon>
        <taxon>Pezizomycotina</taxon>
        <taxon>Dothideomycetes</taxon>
        <taxon>Pleosporomycetidae</taxon>
        <taxon>Pleosporales</taxon>
        <taxon>Massarineae</taxon>
        <taxon>Trematosphaeriaceae</taxon>
        <taxon>Trematosphaeria</taxon>
    </lineage>
</organism>
<feature type="transmembrane region" description="Helical" evidence="2">
    <location>
        <begin position="12"/>
        <end position="31"/>
    </location>
</feature>
<evidence type="ECO:0000313" key="4">
    <source>
        <dbReference type="Proteomes" id="UP000800094"/>
    </source>
</evidence>
<feature type="compositionally biased region" description="Low complexity" evidence="1">
    <location>
        <begin position="139"/>
        <end position="152"/>
    </location>
</feature>
<dbReference type="Proteomes" id="UP000800094">
    <property type="component" value="Unassembled WGS sequence"/>
</dbReference>
<dbReference type="RefSeq" id="XP_033689635.1">
    <property type="nucleotide sequence ID" value="XM_033819839.1"/>
</dbReference>
<evidence type="ECO:0000256" key="2">
    <source>
        <dbReference type="SAM" id="Phobius"/>
    </source>
</evidence>
<keyword evidence="2" id="KW-0472">Membrane</keyword>
<feature type="compositionally biased region" description="Basic and acidic residues" evidence="1">
    <location>
        <begin position="372"/>
        <end position="390"/>
    </location>
</feature>
<feature type="region of interest" description="Disordered" evidence="1">
    <location>
        <begin position="93"/>
        <end position="182"/>
    </location>
</feature>
<sequence length="390" mass="42706">MTTPPTLETYLTILIPYFVAPLCILAFYLLLRPTNQSRNRQSRRSNESRVWEEMQMTRFLEELDSIEDPAEYLRRATAYVASIPAEDLPMHTRISRNTRARAPTTPTGRTLTSRQIPVPISPFARSSVHAEPSRPRPPTQAQAQAPPSRSARGAAQLDGADERDEDPRINAFGVPIPEPHDIRPLSDQEIATLSTTIGLALIEHEPRITSEQFLYYAGTIGQLLQGHWDGVIPEEFRSRAQASSVNGVNGVDVNGGPTVIEEVHGVNGESSARLSNNPTINEASMPPVIQRFLRRRTTQVAPHNHQPILNGTDSASATALLDNVATSNGSLGESSDTMLVNGTSDEESALIDGSEATWTDMAEMLMEANRSQVERRAAPGSEGTERRGVS</sequence>
<accession>A0A6A6IVP8</accession>
<protein>
    <submittedName>
        <fullName evidence="3">Uncharacterized protein</fullName>
    </submittedName>
</protein>
<keyword evidence="2" id="KW-1133">Transmembrane helix</keyword>
<dbReference type="EMBL" id="ML987190">
    <property type="protein sequence ID" value="KAF2254631.1"/>
    <property type="molecule type" value="Genomic_DNA"/>
</dbReference>
<keyword evidence="4" id="KW-1185">Reference proteome</keyword>
<reference evidence="3" key="1">
    <citation type="journal article" date="2020" name="Stud. Mycol.">
        <title>101 Dothideomycetes genomes: a test case for predicting lifestyles and emergence of pathogens.</title>
        <authorList>
            <person name="Haridas S."/>
            <person name="Albert R."/>
            <person name="Binder M."/>
            <person name="Bloem J."/>
            <person name="Labutti K."/>
            <person name="Salamov A."/>
            <person name="Andreopoulos B."/>
            <person name="Baker S."/>
            <person name="Barry K."/>
            <person name="Bills G."/>
            <person name="Bluhm B."/>
            <person name="Cannon C."/>
            <person name="Castanera R."/>
            <person name="Culley D."/>
            <person name="Daum C."/>
            <person name="Ezra D."/>
            <person name="Gonzalez J."/>
            <person name="Henrissat B."/>
            <person name="Kuo A."/>
            <person name="Liang C."/>
            <person name="Lipzen A."/>
            <person name="Lutzoni F."/>
            <person name="Magnuson J."/>
            <person name="Mondo S."/>
            <person name="Nolan M."/>
            <person name="Ohm R."/>
            <person name="Pangilinan J."/>
            <person name="Park H.-J."/>
            <person name="Ramirez L."/>
            <person name="Alfaro M."/>
            <person name="Sun H."/>
            <person name="Tritt A."/>
            <person name="Yoshinaga Y."/>
            <person name="Zwiers L.-H."/>
            <person name="Turgeon B."/>
            <person name="Goodwin S."/>
            <person name="Spatafora J."/>
            <person name="Crous P."/>
            <person name="Grigoriev I."/>
        </authorList>
    </citation>
    <scope>NUCLEOTIDE SEQUENCE</scope>
    <source>
        <strain evidence="3">CBS 122368</strain>
    </source>
</reference>
<keyword evidence="2" id="KW-0812">Transmembrane</keyword>
<gene>
    <name evidence="3" type="ORF">BU26DRAFT_142527</name>
</gene>